<evidence type="ECO:0000256" key="8">
    <source>
        <dbReference type="ARBA" id="ARBA00022741"/>
    </source>
</evidence>
<dbReference type="STRING" id="157072.A0A024UR78"/>
<evidence type="ECO:0000256" key="1">
    <source>
        <dbReference type="ARBA" id="ARBA00001946"/>
    </source>
</evidence>
<dbReference type="PROSITE" id="PS01011">
    <property type="entry name" value="FOLYLPOLYGLU_SYNT_1"/>
    <property type="match status" value="1"/>
</dbReference>
<keyword evidence="7" id="KW-0479">Metal-binding</keyword>
<dbReference type="GO" id="GO:0006730">
    <property type="term" value="P:one-carbon metabolic process"/>
    <property type="evidence" value="ECO:0007669"/>
    <property type="project" value="UniProtKB-KW"/>
</dbReference>
<evidence type="ECO:0000256" key="6">
    <source>
        <dbReference type="ARBA" id="ARBA00022598"/>
    </source>
</evidence>
<sequence length="506" mass="54914">MPRLEEYTSADIAAFRQSGIDGTMKILLSMPNSPGNIVPAAGAWTRDTANAMMRHYMKRTQVDASTLSVVHVAGTKGKGSTCAFTESILRAHGSRTGLFTSPHLIHPNERFRINGTPVSDDLFVDTFWTLWDALEASKNDLGSYPRIPNYFTMLTLMALRMFVDERVDVAILEVGLGGRLDATNVIEKPVVCGITALDYDHTRILGSTLDKIAREKAGIIKAGVPVFTIAQAPEAAQALAACAAAEPSPLVVVPPLTSFNLPVQATKFMLQGQYQHINASLAVALSSTWLAVKAGKPIPPLNEAITPIVLKGLQATSWPGRAQNIVDSVSGAIFHLDGAHTPLSVSCCVAWFESCCDDPSKRTTLIFNCHHERDIVSLFQPLLAARFDNVVFCATKCARQSNCRIPTVEDVLKTATIDLRGEQHPQLKTNSSPLRVDLTWQSVCATVWSRLKASRRQDSTPVVVSTMTHAVEWIRGNASAGDRVLVTGSLYTVGDALQALGWHECN</sequence>
<protein>
    <recommendedName>
        <fullName evidence="4">tetrahydrofolate synthase</fullName>
        <ecNumber evidence="4">6.3.2.17</ecNumber>
    </recommendedName>
    <alternativeName>
        <fullName evidence="12">Folylpoly-gamma-glutamate synthetase</fullName>
    </alternativeName>
    <alternativeName>
        <fullName evidence="11">Tetrahydrofolylpolyglutamate synthase</fullName>
    </alternativeName>
</protein>
<evidence type="ECO:0000256" key="4">
    <source>
        <dbReference type="ARBA" id="ARBA00013025"/>
    </source>
</evidence>
<dbReference type="NCBIfam" id="TIGR01499">
    <property type="entry name" value="folC"/>
    <property type="match status" value="1"/>
</dbReference>
<dbReference type="InterPro" id="IPR001645">
    <property type="entry name" value="Folylpolyglutamate_synth"/>
</dbReference>
<dbReference type="PANTHER" id="PTHR11136:SF5">
    <property type="entry name" value="FOLYLPOLYGLUTAMATE SYNTHASE, MITOCHONDRIAL"/>
    <property type="match status" value="1"/>
</dbReference>
<dbReference type="Gene3D" id="3.90.190.20">
    <property type="entry name" value="Mur ligase, C-terminal domain"/>
    <property type="match status" value="1"/>
</dbReference>
<keyword evidence="6" id="KW-0436">Ligase</keyword>
<dbReference type="EMBL" id="KI913953">
    <property type="protein sequence ID" value="ETW08690.1"/>
    <property type="molecule type" value="Genomic_DNA"/>
</dbReference>
<dbReference type="GO" id="GO:0005739">
    <property type="term" value="C:mitochondrion"/>
    <property type="evidence" value="ECO:0007669"/>
    <property type="project" value="TreeGrafter"/>
</dbReference>
<dbReference type="GO" id="GO:0005524">
    <property type="term" value="F:ATP binding"/>
    <property type="evidence" value="ECO:0007669"/>
    <property type="project" value="UniProtKB-KW"/>
</dbReference>
<dbReference type="SUPFAM" id="SSF53623">
    <property type="entry name" value="MurD-like peptide ligases, catalytic domain"/>
    <property type="match status" value="1"/>
</dbReference>
<dbReference type="VEuPathDB" id="FungiDB:H310_01218"/>
<dbReference type="UniPathway" id="UPA00850"/>
<name>A0A024UR78_9STRA</name>
<evidence type="ECO:0000256" key="9">
    <source>
        <dbReference type="ARBA" id="ARBA00022840"/>
    </source>
</evidence>
<reference evidence="14" key="1">
    <citation type="submission" date="2013-12" db="EMBL/GenBank/DDBJ databases">
        <title>The Genome Sequence of Aphanomyces invadans NJM9701.</title>
        <authorList>
            <consortium name="The Broad Institute Genomics Platform"/>
            <person name="Russ C."/>
            <person name="Tyler B."/>
            <person name="van West P."/>
            <person name="Dieguez-Uribeondo J."/>
            <person name="Young S.K."/>
            <person name="Zeng Q."/>
            <person name="Gargeya S."/>
            <person name="Fitzgerald M."/>
            <person name="Abouelleil A."/>
            <person name="Alvarado L."/>
            <person name="Chapman S.B."/>
            <person name="Gainer-Dewar J."/>
            <person name="Goldberg J."/>
            <person name="Griggs A."/>
            <person name="Gujja S."/>
            <person name="Hansen M."/>
            <person name="Howarth C."/>
            <person name="Imamovic A."/>
            <person name="Ireland A."/>
            <person name="Larimer J."/>
            <person name="McCowan C."/>
            <person name="Murphy C."/>
            <person name="Pearson M."/>
            <person name="Poon T.W."/>
            <person name="Priest M."/>
            <person name="Roberts A."/>
            <person name="Saif S."/>
            <person name="Shea T."/>
            <person name="Sykes S."/>
            <person name="Wortman J."/>
            <person name="Nusbaum C."/>
            <person name="Birren B."/>
        </authorList>
    </citation>
    <scope>NUCLEOTIDE SEQUENCE [LARGE SCALE GENOMIC DNA]</scope>
    <source>
        <strain evidence="14">NJM9701</strain>
    </source>
</reference>
<dbReference type="EC" id="6.3.2.17" evidence="4"/>
<keyword evidence="9" id="KW-0067">ATP-binding</keyword>
<keyword evidence="5" id="KW-0554">One-carbon metabolism</keyword>
<dbReference type="InterPro" id="IPR018109">
    <property type="entry name" value="Folylpolyglutamate_synth_CS"/>
</dbReference>
<evidence type="ECO:0000256" key="11">
    <source>
        <dbReference type="ARBA" id="ARBA00030592"/>
    </source>
</evidence>
<evidence type="ECO:0000313" key="14">
    <source>
        <dbReference type="EMBL" id="ETW08690.1"/>
    </source>
</evidence>
<dbReference type="SUPFAM" id="SSF53244">
    <property type="entry name" value="MurD-like peptide ligases, peptide-binding domain"/>
    <property type="match status" value="1"/>
</dbReference>
<dbReference type="GO" id="GO:0005829">
    <property type="term" value="C:cytosol"/>
    <property type="evidence" value="ECO:0007669"/>
    <property type="project" value="TreeGrafter"/>
</dbReference>
<dbReference type="PANTHER" id="PTHR11136">
    <property type="entry name" value="FOLYLPOLYGLUTAMATE SYNTHASE-RELATED"/>
    <property type="match status" value="1"/>
</dbReference>
<proteinExistence type="inferred from homology"/>
<evidence type="ECO:0000256" key="12">
    <source>
        <dbReference type="ARBA" id="ARBA00030876"/>
    </source>
</evidence>
<evidence type="ECO:0000256" key="5">
    <source>
        <dbReference type="ARBA" id="ARBA00022563"/>
    </source>
</evidence>
<evidence type="ECO:0000256" key="10">
    <source>
        <dbReference type="ARBA" id="ARBA00022842"/>
    </source>
</evidence>
<evidence type="ECO:0000256" key="7">
    <source>
        <dbReference type="ARBA" id="ARBA00022723"/>
    </source>
</evidence>
<comment type="catalytic activity">
    <reaction evidence="13">
        <text>(6S)-5,6,7,8-tetrahydrofolyl-(gamma-L-Glu)(n) + L-glutamate + ATP = (6S)-5,6,7,8-tetrahydrofolyl-(gamma-L-Glu)(n+1) + ADP + phosphate + H(+)</text>
        <dbReference type="Rhea" id="RHEA:10580"/>
        <dbReference type="Rhea" id="RHEA-COMP:14738"/>
        <dbReference type="Rhea" id="RHEA-COMP:14740"/>
        <dbReference type="ChEBI" id="CHEBI:15378"/>
        <dbReference type="ChEBI" id="CHEBI:29985"/>
        <dbReference type="ChEBI" id="CHEBI:30616"/>
        <dbReference type="ChEBI" id="CHEBI:43474"/>
        <dbReference type="ChEBI" id="CHEBI:141005"/>
        <dbReference type="ChEBI" id="CHEBI:456216"/>
        <dbReference type="EC" id="6.3.2.17"/>
    </reaction>
</comment>
<dbReference type="FunFam" id="3.40.1190.10:FF:000011">
    <property type="entry name" value="Folylpolyglutamate synthase/dihydrofolate synthase"/>
    <property type="match status" value="1"/>
</dbReference>
<comment type="similarity">
    <text evidence="3">Belongs to the folylpolyglutamate synthase family.</text>
</comment>
<dbReference type="GeneID" id="20078268"/>
<evidence type="ECO:0000256" key="2">
    <source>
        <dbReference type="ARBA" id="ARBA00005150"/>
    </source>
</evidence>
<dbReference type="PROSITE" id="PS01012">
    <property type="entry name" value="FOLYLPOLYGLU_SYNT_2"/>
    <property type="match status" value="1"/>
</dbReference>
<keyword evidence="10" id="KW-0460">Magnesium</keyword>
<dbReference type="Gene3D" id="3.40.1190.10">
    <property type="entry name" value="Mur-like, catalytic domain"/>
    <property type="match status" value="1"/>
</dbReference>
<dbReference type="OrthoDB" id="5212574at2759"/>
<dbReference type="AlphaFoldDB" id="A0A024UR78"/>
<dbReference type="RefSeq" id="XP_008862495.1">
    <property type="nucleotide sequence ID" value="XM_008864273.1"/>
</dbReference>
<dbReference type="GO" id="GO:0004326">
    <property type="term" value="F:tetrahydrofolylpolyglutamate synthase activity"/>
    <property type="evidence" value="ECO:0007669"/>
    <property type="project" value="UniProtKB-EC"/>
</dbReference>
<comment type="pathway">
    <text evidence="2">Cofactor biosynthesis; tetrahydrofolylpolyglutamate biosynthesis.</text>
</comment>
<keyword evidence="8" id="KW-0547">Nucleotide-binding</keyword>
<gene>
    <name evidence="14" type="ORF">H310_01218</name>
</gene>
<dbReference type="InterPro" id="IPR036565">
    <property type="entry name" value="Mur-like_cat_sf"/>
</dbReference>
<dbReference type="eggNOG" id="KOG2525">
    <property type="taxonomic scope" value="Eukaryota"/>
</dbReference>
<comment type="cofactor">
    <cofactor evidence="1">
        <name>Mg(2+)</name>
        <dbReference type="ChEBI" id="CHEBI:18420"/>
    </cofactor>
</comment>
<organism evidence="14">
    <name type="scientific">Aphanomyces invadans</name>
    <dbReference type="NCBI Taxonomy" id="157072"/>
    <lineage>
        <taxon>Eukaryota</taxon>
        <taxon>Sar</taxon>
        <taxon>Stramenopiles</taxon>
        <taxon>Oomycota</taxon>
        <taxon>Saprolegniomycetes</taxon>
        <taxon>Saprolegniales</taxon>
        <taxon>Verrucalvaceae</taxon>
        <taxon>Aphanomyces</taxon>
    </lineage>
</organism>
<evidence type="ECO:0000256" key="3">
    <source>
        <dbReference type="ARBA" id="ARBA00008276"/>
    </source>
</evidence>
<dbReference type="GO" id="GO:0046872">
    <property type="term" value="F:metal ion binding"/>
    <property type="evidence" value="ECO:0007669"/>
    <property type="project" value="UniProtKB-KW"/>
</dbReference>
<evidence type="ECO:0000256" key="13">
    <source>
        <dbReference type="ARBA" id="ARBA00047493"/>
    </source>
</evidence>
<accession>A0A024UR78</accession>
<dbReference type="InterPro" id="IPR036615">
    <property type="entry name" value="Mur_ligase_C_dom_sf"/>
</dbReference>